<dbReference type="PANTHER" id="PTHR33784:SF10">
    <property type="entry name" value="F-BOX PROTEIN"/>
    <property type="match status" value="1"/>
</dbReference>
<proteinExistence type="predicted"/>
<dbReference type="InterPro" id="IPR040338">
    <property type="entry name" value="At1g67623-like"/>
</dbReference>
<dbReference type="Pfam" id="PF23310">
    <property type="entry name" value="TPR_27"/>
    <property type="match status" value="1"/>
</dbReference>
<comment type="caution">
    <text evidence="2">The sequence shown here is derived from an EMBL/GenBank/DDBJ whole genome shotgun (WGS) entry which is preliminary data.</text>
</comment>
<protein>
    <recommendedName>
        <fullName evidence="1">At2g35280-like TPR domain-containing protein</fullName>
    </recommendedName>
</protein>
<sequence length="253" mass="29477">MRNISKNMLKKKNRSSSSLTITTIKSLPKDLLVEIVASVASHSSIDFHNAKKSCKDLLDAGEDNYVYRRISLDRFPFIQWRRSPTTDKLLLFLKRCKENQNAESLYREGLRECLGNGNMKEGLKSLDMAAKEGHKEAKYVYGMMLLCSSLCEDEKSVELGLGHLRFLKESKCLVRTRDKVKELVRQMWTNHGMFSRENRKLRLCPFKNTCKGWKLKEGVWTLCDDEDDDDIVINSSCEYCRWENELKFFYGLM</sequence>
<accession>A0ABU6QFP8</accession>
<dbReference type="EMBL" id="JASCZI010000238">
    <property type="protein sequence ID" value="MED6110367.1"/>
    <property type="molecule type" value="Genomic_DNA"/>
</dbReference>
<organism evidence="2 3">
    <name type="scientific">Stylosanthes scabra</name>
    <dbReference type="NCBI Taxonomy" id="79078"/>
    <lineage>
        <taxon>Eukaryota</taxon>
        <taxon>Viridiplantae</taxon>
        <taxon>Streptophyta</taxon>
        <taxon>Embryophyta</taxon>
        <taxon>Tracheophyta</taxon>
        <taxon>Spermatophyta</taxon>
        <taxon>Magnoliopsida</taxon>
        <taxon>eudicotyledons</taxon>
        <taxon>Gunneridae</taxon>
        <taxon>Pentapetalae</taxon>
        <taxon>rosids</taxon>
        <taxon>fabids</taxon>
        <taxon>Fabales</taxon>
        <taxon>Fabaceae</taxon>
        <taxon>Papilionoideae</taxon>
        <taxon>50 kb inversion clade</taxon>
        <taxon>dalbergioids sensu lato</taxon>
        <taxon>Dalbergieae</taxon>
        <taxon>Pterocarpus clade</taxon>
        <taxon>Stylosanthes</taxon>
    </lineage>
</organism>
<gene>
    <name evidence="2" type="ORF">PIB30_042156</name>
</gene>
<keyword evidence="3" id="KW-1185">Reference proteome</keyword>
<name>A0ABU6QFP8_9FABA</name>
<dbReference type="PANTHER" id="PTHR33784">
    <property type="entry name" value="OS05G0482100 PROTEIN"/>
    <property type="match status" value="1"/>
</dbReference>
<dbReference type="Proteomes" id="UP001341840">
    <property type="component" value="Unassembled WGS sequence"/>
</dbReference>
<feature type="domain" description="At2g35280-like TPR" evidence="1">
    <location>
        <begin position="75"/>
        <end position="184"/>
    </location>
</feature>
<evidence type="ECO:0000313" key="3">
    <source>
        <dbReference type="Proteomes" id="UP001341840"/>
    </source>
</evidence>
<evidence type="ECO:0000313" key="2">
    <source>
        <dbReference type="EMBL" id="MED6110367.1"/>
    </source>
</evidence>
<dbReference type="InterPro" id="IPR057136">
    <property type="entry name" value="At2g35280_TPR_dom"/>
</dbReference>
<evidence type="ECO:0000259" key="1">
    <source>
        <dbReference type="Pfam" id="PF23310"/>
    </source>
</evidence>
<reference evidence="2 3" key="1">
    <citation type="journal article" date="2023" name="Plants (Basel)">
        <title>Bridging the Gap: Combining Genomics and Transcriptomics Approaches to Understand Stylosanthes scabra, an Orphan Legume from the Brazilian Caatinga.</title>
        <authorList>
            <person name="Ferreira-Neto J.R.C."/>
            <person name="da Silva M.D."/>
            <person name="Binneck E."/>
            <person name="de Melo N.F."/>
            <person name="da Silva R.H."/>
            <person name="de Melo A.L.T.M."/>
            <person name="Pandolfi V."/>
            <person name="Bustamante F.O."/>
            <person name="Brasileiro-Vidal A.C."/>
            <person name="Benko-Iseppon A.M."/>
        </authorList>
    </citation>
    <scope>NUCLEOTIDE SEQUENCE [LARGE SCALE GENOMIC DNA]</scope>
    <source>
        <tissue evidence="2">Leaves</tissue>
    </source>
</reference>